<organism evidence="1 2">
    <name type="scientific">Nyssa sinensis</name>
    <dbReference type="NCBI Taxonomy" id="561372"/>
    <lineage>
        <taxon>Eukaryota</taxon>
        <taxon>Viridiplantae</taxon>
        <taxon>Streptophyta</taxon>
        <taxon>Embryophyta</taxon>
        <taxon>Tracheophyta</taxon>
        <taxon>Spermatophyta</taxon>
        <taxon>Magnoliopsida</taxon>
        <taxon>eudicotyledons</taxon>
        <taxon>Gunneridae</taxon>
        <taxon>Pentapetalae</taxon>
        <taxon>asterids</taxon>
        <taxon>Cornales</taxon>
        <taxon>Nyssaceae</taxon>
        <taxon>Nyssa</taxon>
    </lineage>
</organism>
<dbReference type="Proteomes" id="UP000325577">
    <property type="component" value="Linkage Group LG6"/>
</dbReference>
<proteinExistence type="predicted"/>
<evidence type="ECO:0000313" key="1">
    <source>
        <dbReference type="EMBL" id="KAA8520785.1"/>
    </source>
</evidence>
<sequence length="130" mass="15092">MHQLTDFGYSKKNIKEWNVQRQSVIGTANLLRSCLYHLTAIVEALESSLSRELSAVLQDLISSDFKILWWLHVICLTFGCLSRFSQWFISYDTFDNQFGTANALFLGYVKKDARFTRFETILVKVQVFPL</sequence>
<gene>
    <name evidence="1" type="ORF">F0562_014943</name>
</gene>
<evidence type="ECO:0000313" key="2">
    <source>
        <dbReference type="Proteomes" id="UP000325577"/>
    </source>
</evidence>
<dbReference type="AlphaFoldDB" id="A0A5J4ZQ29"/>
<name>A0A5J4ZQ29_9ASTE</name>
<accession>A0A5J4ZQ29</accession>
<keyword evidence="2" id="KW-1185">Reference proteome</keyword>
<reference evidence="1 2" key="1">
    <citation type="submission" date="2019-09" db="EMBL/GenBank/DDBJ databases">
        <title>A chromosome-level genome assembly of the Chinese tupelo Nyssa sinensis.</title>
        <authorList>
            <person name="Yang X."/>
            <person name="Kang M."/>
            <person name="Yang Y."/>
            <person name="Xiong H."/>
            <person name="Wang M."/>
            <person name="Zhang Z."/>
            <person name="Wang Z."/>
            <person name="Wu H."/>
            <person name="Ma T."/>
            <person name="Liu J."/>
            <person name="Xi Z."/>
        </authorList>
    </citation>
    <scope>NUCLEOTIDE SEQUENCE [LARGE SCALE GENOMIC DNA]</scope>
    <source>
        <strain evidence="1">J267</strain>
        <tissue evidence="1">Leaf</tissue>
    </source>
</reference>
<protein>
    <submittedName>
        <fullName evidence="1">Uncharacterized protein</fullName>
    </submittedName>
</protein>
<dbReference type="EMBL" id="CM018049">
    <property type="protein sequence ID" value="KAA8520785.1"/>
    <property type="molecule type" value="Genomic_DNA"/>
</dbReference>